<feature type="region of interest" description="Disordered" evidence="1">
    <location>
        <begin position="30"/>
        <end position="117"/>
    </location>
</feature>
<evidence type="ECO:0000313" key="4">
    <source>
        <dbReference type="Proteomes" id="UP001341840"/>
    </source>
</evidence>
<dbReference type="PANTHER" id="PTHR33159:SF101">
    <property type="entry name" value="OS04G0379600 PROTEIN"/>
    <property type="match status" value="1"/>
</dbReference>
<name>A0ABU6R439_9FABA</name>
<feature type="domain" description="RIN4 pathogenic type III effector avirulence factor Avr cleavage site" evidence="2">
    <location>
        <begin position="115"/>
        <end position="147"/>
    </location>
</feature>
<dbReference type="Pfam" id="PF05627">
    <property type="entry name" value="AvrRpt-cleavage"/>
    <property type="match status" value="2"/>
</dbReference>
<reference evidence="3 4" key="1">
    <citation type="journal article" date="2023" name="Plants (Basel)">
        <title>Bridging the Gap: Combining Genomics and Transcriptomics Approaches to Understand Stylosanthes scabra, an Orphan Legume from the Brazilian Caatinga.</title>
        <authorList>
            <person name="Ferreira-Neto J.R.C."/>
            <person name="da Silva M.D."/>
            <person name="Binneck E."/>
            <person name="de Melo N.F."/>
            <person name="da Silva R.H."/>
            <person name="de Melo A.L.T.M."/>
            <person name="Pandolfi V."/>
            <person name="Bustamante F.O."/>
            <person name="Brasileiro-Vidal A.C."/>
            <person name="Benko-Iseppon A.M."/>
        </authorList>
    </citation>
    <scope>NUCLEOTIDE SEQUENCE [LARGE SCALE GENOMIC DNA]</scope>
    <source>
        <tissue evidence="3">Leaves</tissue>
    </source>
</reference>
<feature type="compositionally biased region" description="Basic and acidic residues" evidence="1">
    <location>
        <begin position="61"/>
        <end position="71"/>
    </location>
</feature>
<gene>
    <name evidence="3" type="ORF">PIB30_004223</name>
</gene>
<feature type="compositionally biased region" description="Basic residues" evidence="1">
    <location>
        <begin position="72"/>
        <end position="81"/>
    </location>
</feature>
<sequence>MAHSHVPKFGNWESENVPYTAHFENARRERGSGVMINPNDPIENPEAFNTYSHTSHHHSHHNNEGSLEKKGSHQHHVHQKSRGSQSFISESGSERSHHRHRSGSHSFNDPHMNHEGTVIPKFGDWDVTDPKSGEGYTAIFSKIQNEKHAASSSSHSPVRGTPQLNNCSNLKNQYEGQSSKLFKYCCCLFPSESK</sequence>
<feature type="domain" description="RIN4 pathogenic type III effector avirulence factor Avr cleavage site" evidence="2">
    <location>
        <begin position="3"/>
        <end position="30"/>
    </location>
</feature>
<protein>
    <recommendedName>
        <fullName evidence="2">RIN4 pathogenic type III effector avirulence factor Avr cleavage site domain-containing protein</fullName>
    </recommendedName>
</protein>
<organism evidence="3 4">
    <name type="scientific">Stylosanthes scabra</name>
    <dbReference type="NCBI Taxonomy" id="79078"/>
    <lineage>
        <taxon>Eukaryota</taxon>
        <taxon>Viridiplantae</taxon>
        <taxon>Streptophyta</taxon>
        <taxon>Embryophyta</taxon>
        <taxon>Tracheophyta</taxon>
        <taxon>Spermatophyta</taxon>
        <taxon>Magnoliopsida</taxon>
        <taxon>eudicotyledons</taxon>
        <taxon>Gunneridae</taxon>
        <taxon>Pentapetalae</taxon>
        <taxon>rosids</taxon>
        <taxon>fabids</taxon>
        <taxon>Fabales</taxon>
        <taxon>Fabaceae</taxon>
        <taxon>Papilionoideae</taxon>
        <taxon>50 kb inversion clade</taxon>
        <taxon>dalbergioids sensu lato</taxon>
        <taxon>Dalbergieae</taxon>
        <taxon>Pterocarpus clade</taxon>
        <taxon>Stylosanthes</taxon>
    </lineage>
</organism>
<comment type="caution">
    <text evidence="3">The sequence shown here is derived from an EMBL/GenBank/DDBJ whole genome shotgun (WGS) entry which is preliminary data.</text>
</comment>
<dbReference type="PANTHER" id="PTHR33159">
    <property type="entry name" value="RPM1-INTERACTING PROTEIN 4 (RIN4) FAMILY PROTEIN"/>
    <property type="match status" value="1"/>
</dbReference>
<evidence type="ECO:0000256" key="1">
    <source>
        <dbReference type="SAM" id="MobiDB-lite"/>
    </source>
</evidence>
<evidence type="ECO:0000313" key="3">
    <source>
        <dbReference type="EMBL" id="MED6118619.1"/>
    </source>
</evidence>
<dbReference type="Proteomes" id="UP001341840">
    <property type="component" value="Unassembled WGS sequence"/>
</dbReference>
<dbReference type="InterPro" id="IPR040387">
    <property type="entry name" value="RIN4/NOI4"/>
</dbReference>
<dbReference type="InterPro" id="IPR008700">
    <property type="entry name" value="TypeIII_avirulence_cleave"/>
</dbReference>
<evidence type="ECO:0000259" key="2">
    <source>
        <dbReference type="Pfam" id="PF05627"/>
    </source>
</evidence>
<proteinExistence type="predicted"/>
<keyword evidence="4" id="KW-1185">Reference proteome</keyword>
<dbReference type="EMBL" id="JASCZI010030216">
    <property type="protein sequence ID" value="MED6118619.1"/>
    <property type="molecule type" value="Genomic_DNA"/>
</dbReference>
<accession>A0ABU6R439</accession>